<organism evidence="1 2">
    <name type="scientific">Echinicola jeungdonensis</name>
    <dbReference type="NCBI Taxonomy" id="709343"/>
    <lineage>
        <taxon>Bacteria</taxon>
        <taxon>Pseudomonadati</taxon>
        <taxon>Bacteroidota</taxon>
        <taxon>Cytophagia</taxon>
        <taxon>Cytophagales</taxon>
        <taxon>Cyclobacteriaceae</taxon>
        <taxon>Echinicola</taxon>
    </lineage>
</organism>
<name>A0ABV5J6H2_9BACT</name>
<dbReference type="InterPro" id="IPR055679">
    <property type="entry name" value="DUF7255"/>
</dbReference>
<accession>A0ABV5J6H2</accession>
<dbReference type="RefSeq" id="WP_290249516.1">
    <property type="nucleotide sequence ID" value="NZ_JAUFQT010000002.1"/>
</dbReference>
<dbReference type="Pfam" id="PF23913">
    <property type="entry name" value="DUF7255"/>
    <property type="match status" value="1"/>
</dbReference>
<gene>
    <name evidence="1" type="ORF">ACFFUR_09835</name>
</gene>
<keyword evidence="2" id="KW-1185">Reference proteome</keyword>
<dbReference type="EMBL" id="JBHMEW010000057">
    <property type="protein sequence ID" value="MFB9212107.1"/>
    <property type="molecule type" value="Genomic_DNA"/>
</dbReference>
<dbReference type="Proteomes" id="UP001589654">
    <property type="component" value="Unassembled WGS sequence"/>
</dbReference>
<protein>
    <submittedName>
        <fullName evidence="1">Uncharacterized protein</fullName>
    </submittedName>
</protein>
<reference evidence="1 2" key="1">
    <citation type="submission" date="2024-09" db="EMBL/GenBank/DDBJ databases">
        <authorList>
            <person name="Sun Q."/>
            <person name="Mori K."/>
        </authorList>
    </citation>
    <scope>NUCLEOTIDE SEQUENCE [LARGE SCALE GENOMIC DNA]</scope>
    <source>
        <strain evidence="1 2">CECT 7682</strain>
    </source>
</reference>
<evidence type="ECO:0000313" key="1">
    <source>
        <dbReference type="EMBL" id="MFB9212107.1"/>
    </source>
</evidence>
<sequence length="214" mass="25124">MHYLKVNTLLDILQEKEVPFEEEFRIEVNRNLLDQKARELLADAYKSLDGKGEFIILDKLKFDFKIDRFLFLYDDAVHFNRYRLSTLKTGIYDTFTFPWVEGYKRLCRTFEKECHKAGVQERVWNGPPVAGRCFGPSEDFGDLSNNGSAGWKLNAYNDAQYDLLSRLHGYKIIRISMYENLMTGGSLKKIDQLLTRPNQDLYNPIASWLLRKME</sequence>
<evidence type="ECO:0000313" key="2">
    <source>
        <dbReference type="Proteomes" id="UP001589654"/>
    </source>
</evidence>
<comment type="caution">
    <text evidence="1">The sequence shown here is derived from an EMBL/GenBank/DDBJ whole genome shotgun (WGS) entry which is preliminary data.</text>
</comment>
<proteinExistence type="predicted"/>